<dbReference type="Gene3D" id="1.10.238.10">
    <property type="entry name" value="EF-hand"/>
    <property type="match status" value="1"/>
</dbReference>
<proteinExistence type="predicted"/>
<organism evidence="2 3">
    <name type="scientific">Anisodus tanguticus</name>
    <dbReference type="NCBI Taxonomy" id="243964"/>
    <lineage>
        <taxon>Eukaryota</taxon>
        <taxon>Viridiplantae</taxon>
        <taxon>Streptophyta</taxon>
        <taxon>Embryophyta</taxon>
        <taxon>Tracheophyta</taxon>
        <taxon>Spermatophyta</taxon>
        <taxon>Magnoliopsida</taxon>
        <taxon>eudicotyledons</taxon>
        <taxon>Gunneridae</taxon>
        <taxon>Pentapetalae</taxon>
        <taxon>asterids</taxon>
        <taxon>lamiids</taxon>
        <taxon>Solanales</taxon>
        <taxon>Solanaceae</taxon>
        <taxon>Solanoideae</taxon>
        <taxon>Hyoscyameae</taxon>
        <taxon>Anisodus</taxon>
    </lineage>
</organism>
<evidence type="ECO:0000313" key="3">
    <source>
        <dbReference type="Proteomes" id="UP001291623"/>
    </source>
</evidence>
<reference evidence="2" key="1">
    <citation type="submission" date="2023-12" db="EMBL/GenBank/DDBJ databases">
        <title>Genome assembly of Anisodus tanguticus.</title>
        <authorList>
            <person name="Wang Y.-J."/>
        </authorList>
    </citation>
    <scope>NUCLEOTIDE SEQUENCE</scope>
    <source>
        <strain evidence="2">KB-2021</strain>
        <tissue evidence="2">Leaf</tissue>
    </source>
</reference>
<accession>A0AAE1VB50</accession>
<dbReference type="PROSITE" id="PS50222">
    <property type="entry name" value="EF_HAND_2"/>
    <property type="match status" value="1"/>
</dbReference>
<dbReference type="InterPro" id="IPR011992">
    <property type="entry name" value="EF-hand-dom_pair"/>
</dbReference>
<dbReference type="PANTHER" id="PTHR45081">
    <property type="entry name" value="EF HAND FAMILY PROTEIN, PUTATIVE, EXPRESSED-RELATED"/>
    <property type="match status" value="1"/>
</dbReference>
<comment type="caution">
    <text evidence="2">The sequence shown here is derived from an EMBL/GenBank/DDBJ whole genome shotgun (WGS) entry which is preliminary data.</text>
</comment>
<gene>
    <name evidence="2" type="ORF">RND71_026249</name>
</gene>
<dbReference type="Proteomes" id="UP001291623">
    <property type="component" value="Unassembled WGS sequence"/>
</dbReference>
<protein>
    <recommendedName>
        <fullName evidence="1">EF-hand domain-containing protein</fullName>
    </recommendedName>
</protein>
<keyword evidence="3" id="KW-1185">Reference proteome</keyword>
<dbReference type="GO" id="GO:0005886">
    <property type="term" value="C:plasma membrane"/>
    <property type="evidence" value="ECO:0007669"/>
    <property type="project" value="TreeGrafter"/>
</dbReference>
<name>A0AAE1VB50_9SOLA</name>
<dbReference type="SUPFAM" id="SSF47473">
    <property type="entry name" value="EF-hand"/>
    <property type="match status" value="1"/>
</dbReference>
<dbReference type="EMBL" id="JAVYJV010000014">
    <property type="protein sequence ID" value="KAK4354055.1"/>
    <property type="molecule type" value="Genomic_DNA"/>
</dbReference>
<dbReference type="GO" id="GO:0005509">
    <property type="term" value="F:calcium ion binding"/>
    <property type="evidence" value="ECO:0007669"/>
    <property type="project" value="InterPro"/>
</dbReference>
<dbReference type="InterPro" id="IPR002048">
    <property type="entry name" value="EF_hand_dom"/>
</dbReference>
<feature type="domain" description="EF-hand" evidence="1">
    <location>
        <begin position="10"/>
        <end position="45"/>
    </location>
</feature>
<evidence type="ECO:0000259" key="1">
    <source>
        <dbReference type="PROSITE" id="PS50222"/>
    </source>
</evidence>
<dbReference type="PANTHER" id="PTHR45081:SF1">
    <property type="entry name" value="EF HAND FAMILY PROTEIN, PUTATIVE, EXPRESSED-RELATED"/>
    <property type="match status" value="1"/>
</dbReference>
<evidence type="ECO:0000313" key="2">
    <source>
        <dbReference type="EMBL" id="KAK4354055.1"/>
    </source>
</evidence>
<sequence length="175" mass="19275">MVNVASSCNTKEEKLKKIFDKFDTNKDEHLGMTEMLAWIMAVEPSLNNDLRRVPFFLSMFLVTYSPFLVGSKGLSYTGFTRIYMDGHRNVDHDFNTLGLDKTNIGSSSSVKIKPINAPIQQGGGISSATQVNCYGNSAQQMGGDISSAAQVNSYENSAQQVVQIPHLPSILYENI</sequence>
<dbReference type="AlphaFoldDB" id="A0AAE1VB50"/>